<organism evidence="1">
    <name type="scientific">Spodoptera frugiperda</name>
    <name type="common">Fall armyworm</name>
    <dbReference type="NCBI Taxonomy" id="7108"/>
    <lineage>
        <taxon>Eukaryota</taxon>
        <taxon>Metazoa</taxon>
        <taxon>Ecdysozoa</taxon>
        <taxon>Arthropoda</taxon>
        <taxon>Hexapoda</taxon>
        <taxon>Insecta</taxon>
        <taxon>Pterygota</taxon>
        <taxon>Neoptera</taxon>
        <taxon>Endopterygota</taxon>
        <taxon>Lepidoptera</taxon>
        <taxon>Glossata</taxon>
        <taxon>Ditrysia</taxon>
        <taxon>Noctuoidea</taxon>
        <taxon>Noctuidae</taxon>
        <taxon>Amphipyrinae</taxon>
        <taxon>Spodoptera</taxon>
    </lineage>
</organism>
<protein>
    <submittedName>
        <fullName evidence="1">SFRICE_031110</fullName>
    </submittedName>
</protein>
<proteinExistence type="predicted"/>
<dbReference type="AlphaFoldDB" id="A0A2H1WET4"/>
<sequence>MKRHTFYPKRGRQTCTSRNVMPLYNVHPLFTICFVFQPYCHILGTIPDYVLALEIFGKSRESKPRPLVRRSHFTTTQPTNVENHPVTSPVLGEARGSVRLLLTKNHPVPTPAFRAGAPVNPLGSPQLRKGTYAGRTGWIGKITGHSSPHFLTCTRKRCELRLVRSVYYTGNGLAYTGGHSARHRRPSRCACAAHTASCEQLPADVNR</sequence>
<evidence type="ECO:0000313" key="1">
    <source>
        <dbReference type="EMBL" id="SOQ50984.1"/>
    </source>
</evidence>
<reference evidence="1" key="1">
    <citation type="submission" date="2016-07" db="EMBL/GenBank/DDBJ databases">
        <authorList>
            <person name="Bretaudeau A."/>
        </authorList>
    </citation>
    <scope>NUCLEOTIDE SEQUENCE</scope>
    <source>
        <strain evidence="1">Rice</strain>
        <tissue evidence="1">Whole body</tissue>
    </source>
</reference>
<gene>
    <name evidence="1" type="ORF">SFRICE_031110</name>
</gene>
<dbReference type="EMBL" id="ODYU01007851">
    <property type="protein sequence ID" value="SOQ50984.1"/>
    <property type="molecule type" value="Genomic_DNA"/>
</dbReference>
<name>A0A2H1WET4_SPOFR</name>
<accession>A0A2H1WET4</accession>